<dbReference type="KEGG" id="ddf:DEFDS_P169"/>
<protein>
    <submittedName>
        <fullName evidence="1">Uncharacterized protein</fullName>
    </submittedName>
</protein>
<dbReference type="HOGENOM" id="CLU_996472_0_0_0"/>
<gene>
    <name evidence="1" type="ordered locus">DEFDS_P169</name>
</gene>
<keyword evidence="2" id="KW-1185">Reference proteome</keyword>
<accession>D3PEZ7</accession>
<sequence length="279" mass="32818">MLIELDNHQKHLLNNILEKLNIYAESEKFYFEQLKSIPELQPLKENAMAQFQDIEKYLCIKKRMFKNEEISLDKIIGTYHGNYGNADLLTALINNKHNNKHVLKFLNKIANEGLEKFIDELVYKKINTSNKLYVTSIILDGEQNYFIQEGNNRILTLKILCNLLNIPENKVTLPVRVELIENDFITETYIENYLSIIGSMGLDNQRNRIIVEHNLIKQQDLTWEYKYKITASFTDLKIYEVISSENYNAMQNLLVKLNLLKKSKHLKCIFPLVDLFLKK</sequence>
<dbReference type="RefSeq" id="WP_013009007.1">
    <property type="nucleotide sequence ID" value="NC_013940.1"/>
</dbReference>
<name>D3PEZ7_DEFDS</name>
<evidence type="ECO:0000313" key="1">
    <source>
        <dbReference type="EMBL" id="BAI81789.1"/>
    </source>
</evidence>
<keyword evidence="1" id="KW-0614">Plasmid</keyword>
<dbReference type="EMBL" id="AP011530">
    <property type="protein sequence ID" value="BAI81789.1"/>
    <property type="molecule type" value="Genomic_DNA"/>
</dbReference>
<organism evidence="1 2">
    <name type="scientific">Deferribacter desulfuricans (strain DSM 14783 / JCM 11476 / NBRC 101012 / SSM1)</name>
    <dbReference type="NCBI Taxonomy" id="639282"/>
    <lineage>
        <taxon>Bacteria</taxon>
        <taxon>Pseudomonadati</taxon>
        <taxon>Deferribacterota</taxon>
        <taxon>Deferribacteres</taxon>
        <taxon>Deferribacterales</taxon>
        <taxon>Deferribacteraceae</taxon>
        <taxon>Deferribacter</taxon>
    </lineage>
</organism>
<dbReference type="Proteomes" id="UP000001520">
    <property type="component" value="Plasmid megaplasmid pDF308"/>
</dbReference>
<reference evidence="1 2" key="1">
    <citation type="journal article" date="2010" name="DNA Res.">
        <title>Bacterial lifestyle in a deep-sea hydrothermal vent chimney revealed by the genome sequence of the thermophilic bacterium Deferribacter desulfuricans SSM1.</title>
        <authorList>
            <person name="Takaki Y."/>
            <person name="Shimamura S."/>
            <person name="Nakagawa S."/>
            <person name="Fukuhara Y."/>
            <person name="Horikawa H."/>
            <person name="Ankai A."/>
            <person name="Harada T."/>
            <person name="Hosoyama A."/>
            <person name="Oguchi A."/>
            <person name="Fukui S."/>
            <person name="Fujita N."/>
            <person name="Takami H."/>
            <person name="Takai K."/>
        </authorList>
    </citation>
    <scope>NUCLEOTIDE SEQUENCE [LARGE SCALE GENOMIC DNA]</scope>
    <source>
        <strain evidence="2">DSM 14783 / JCM 11476 / NBRC 101012 / SSM1</strain>
        <plasmid evidence="2">Plasmid megaplasmid pDF308</plasmid>
    </source>
</reference>
<proteinExistence type="predicted"/>
<geneLocation type="plasmid" evidence="1 2">
    <name>megaplasmid pDF308</name>
</geneLocation>
<dbReference type="AlphaFoldDB" id="D3PEZ7"/>
<evidence type="ECO:0000313" key="2">
    <source>
        <dbReference type="Proteomes" id="UP000001520"/>
    </source>
</evidence>